<evidence type="ECO:0000256" key="1">
    <source>
        <dbReference type="SAM" id="SignalP"/>
    </source>
</evidence>
<dbReference type="Proteomes" id="UP000320776">
    <property type="component" value="Chromosome"/>
</dbReference>
<dbReference type="EMBL" id="CP036259">
    <property type="protein sequence ID" value="QDR80900.1"/>
    <property type="molecule type" value="Genomic_DNA"/>
</dbReference>
<feature type="signal peptide" evidence="1">
    <location>
        <begin position="1"/>
        <end position="20"/>
    </location>
</feature>
<accession>A0A517DU64</accession>
<dbReference type="KEGG" id="sted:SPTER_22390"/>
<reference evidence="2 3" key="1">
    <citation type="submission" date="2019-02" db="EMBL/GenBank/DDBJ databases">
        <title>Closed genome of Sporomusa termitida DSM 4440.</title>
        <authorList>
            <person name="Poehlein A."/>
            <person name="Daniel R."/>
        </authorList>
    </citation>
    <scope>NUCLEOTIDE SEQUENCE [LARGE SCALE GENOMIC DNA]</scope>
    <source>
        <strain evidence="2 3">DSM 4440</strain>
    </source>
</reference>
<feature type="chain" id="PRO_5039005060" evidence="1">
    <location>
        <begin position="21"/>
        <end position="167"/>
    </location>
</feature>
<organism evidence="2 3">
    <name type="scientific">Sporomusa termitida</name>
    <dbReference type="NCBI Taxonomy" id="2377"/>
    <lineage>
        <taxon>Bacteria</taxon>
        <taxon>Bacillati</taxon>
        <taxon>Bacillota</taxon>
        <taxon>Negativicutes</taxon>
        <taxon>Selenomonadales</taxon>
        <taxon>Sporomusaceae</taxon>
        <taxon>Sporomusa</taxon>
    </lineage>
</organism>
<dbReference type="RefSeq" id="WP_144350455.1">
    <property type="nucleotide sequence ID" value="NZ_CP036259.1"/>
</dbReference>
<dbReference type="OrthoDB" id="9798935at2"/>
<sequence>MKKIVTAVLLMVFVMPLSFALPKAEAAFLEDQLAEAAGTGAAAQLQQILQMTDNLADREALLGTLAKSALERSGNTAAVNDITTMATQLLMQDQAVIKENLVKAVETAARSRVQQEVTTRLSGYQTEMAVLSSLLNNSNMLMPDAVKNSNAISSIMQGSPRTIDVIN</sequence>
<proteinExistence type="predicted"/>
<keyword evidence="1" id="KW-0732">Signal</keyword>
<evidence type="ECO:0000313" key="2">
    <source>
        <dbReference type="EMBL" id="QDR80900.1"/>
    </source>
</evidence>
<name>A0A517DU64_9FIRM</name>
<dbReference type="AlphaFoldDB" id="A0A517DU64"/>
<keyword evidence="3" id="KW-1185">Reference proteome</keyword>
<protein>
    <submittedName>
        <fullName evidence="2">Uncharacterized protein</fullName>
    </submittedName>
</protein>
<gene>
    <name evidence="2" type="ORF">SPTER_22390</name>
</gene>
<evidence type="ECO:0000313" key="3">
    <source>
        <dbReference type="Proteomes" id="UP000320776"/>
    </source>
</evidence>